<dbReference type="RefSeq" id="WP_114018307.1">
    <property type="nucleotide sequence ID" value="NZ_QOIM01000042.1"/>
</dbReference>
<dbReference type="GO" id="GO:0008168">
    <property type="term" value="F:methyltransferase activity"/>
    <property type="evidence" value="ECO:0007669"/>
    <property type="project" value="UniProtKB-KW"/>
</dbReference>
<feature type="domain" description="Methyltransferase" evidence="1">
    <location>
        <begin position="40"/>
        <end position="135"/>
    </location>
</feature>
<dbReference type="AlphaFoldDB" id="A0A367EAJ4"/>
<proteinExistence type="predicted"/>
<comment type="caution">
    <text evidence="2">The sequence shown here is derived from an EMBL/GenBank/DDBJ whole genome shotgun (WGS) entry which is preliminary data.</text>
</comment>
<sequence>MDRQTRSLLAHADHPVAAPLDDSSVHRLLARALVRGDERVLDLGCGEAAWLLHALQQHPGATGTGVDVSAPALERARQRAEQAGVAERLRLHRAEADTFTAPHAYDVVLSVGATHAFGGLLPTLDAAARHLAPGGAVLVGDAYWEGEPSARAREMLGEYQDLAGTVDAVTADSWTPTYAHLSTRHELDDYEWNWTGSLSRWALDHPDHPDSAEALRAAAEHRDEWLRDYRDSFGFVCLLLRRTAG</sequence>
<dbReference type="Gene3D" id="3.40.50.150">
    <property type="entry name" value="Vaccinia Virus protein VP39"/>
    <property type="match status" value="1"/>
</dbReference>
<evidence type="ECO:0000313" key="2">
    <source>
        <dbReference type="EMBL" id="RCG14742.1"/>
    </source>
</evidence>
<organism evidence="2 3">
    <name type="scientific">Streptomyces reniochalinae</name>
    <dbReference type="NCBI Taxonomy" id="2250578"/>
    <lineage>
        <taxon>Bacteria</taxon>
        <taxon>Bacillati</taxon>
        <taxon>Actinomycetota</taxon>
        <taxon>Actinomycetes</taxon>
        <taxon>Kitasatosporales</taxon>
        <taxon>Streptomycetaceae</taxon>
        <taxon>Streptomyces</taxon>
    </lineage>
</organism>
<keyword evidence="3" id="KW-1185">Reference proteome</keyword>
<name>A0A367EAJ4_9ACTN</name>
<dbReference type="InterPro" id="IPR029063">
    <property type="entry name" value="SAM-dependent_MTases_sf"/>
</dbReference>
<dbReference type="EMBL" id="QOIM01000042">
    <property type="protein sequence ID" value="RCG14742.1"/>
    <property type="molecule type" value="Genomic_DNA"/>
</dbReference>
<dbReference type="GO" id="GO:0032259">
    <property type="term" value="P:methylation"/>
    <property type="evidence" value="ECO:0007669"/>
    <property type="project" value="UniProtKB-KW"/>
</dbReference>
<keyword evidence="2" id="KW-0808">Transferase</keyword>
<evidence type="ECO:0000259" key="1">
    <source>
        <dbReference type="Pfam" id="PF13649"/>
    </source>
</evidence>
<dbReference type="PANTHER" id="PTHR43464:SF3">
    <property type="entry name" value="SAM-DEPENDENT METHYLTRANSFERASE"/>
    <property type="match status" value="1"/>
</dbReference>
<dbReference type="SUPFAM" id="SSF53335">
    <property type="entry name" value="S-adenosyl-L-methionine-dependent methyltransferases"/>
    <property type="match status" value="1"/>
</dbReference>
<gene>
    <name evidence="2" type="ORF">DQ392_26965</name>
</gene>
<dbReference type="Pfam" id="PF13649">
    <property type="entry name" value="Methyltransf_25"/>
    <property type="match status" value="1"/>
</dbReference>
<dbReference type="CDD" id="cd02440">
    <property type="entry name" value="AdoMet_MTases"/>
    <property type="match status" value="1"/>
</dbReference>
<accession>A0A367EAJ4</accession>
<reference evidence="2 3" key="1">
    <citation type="submission" date="2018-06" db="EMBL/GenBank/DDBJ databases">
        <title>Streptomyces reniochalinae sp. nov. and Streptomyces diacarnus sp. nov. from marine sponges.</title>
        <authorList>
            <person name="Li L."/>
        </authorList>
    </citation>
    <scope>NUCLEOTIDE SEQUENCE [LARGE SCALE GENOMIC DNA]</scope>
    <source>
        <strain evidence="2 3">LHW50302</strain>
    </source>
</reference>
<dbReference type="Proteomes" id="UP000253507">
    <property type="component" value="Unassembled WGS sequence"/>
</dbReference>
<dbReference type="OrthoDB" id="474235at2"/>
<protein>
    <submittedName>
        <fullName evidence="2">Class I SAM-dependent methyltransferase</fullName>
    </submittedName>
</protein>
<dbReference type="InterPro" id="IPR041698">
    <property type="entry name" value="Methyltransf_25"/>
</dbReference>
<keyword evidence="2" id="KW-0489">Methyltransferase</keyword>
<dbReference type="PANTHER" id="PTHR43464">
    <property type="entry name" value="METHYLTRANSFERASE"/>
    <property type="match status" value="1"/>
</dbReference>
<evidence type="ECO:0000313" key="3">
    <source>
        <dbReference type="Proteomes" id="UP000253507"/>
    </source>
</evidence>